<dbReference type="GO" id="GO:0034727">
    <property type="term" value="P:piecemeal microautophagy of the nucleus"/>
    <property type="evidence" value="ECO:0007669"/>
    <property type="project" value="TreeGrafter"/>
</dbReference>
<reference evidence="11" key="1">
    <citation type="submission" date="2016-06" db="UniProtKB">
        <authorList>
            <consortium name="WormBaseParasite"/>
        </authorList>
    </citation>
    <scope>IDENTIFICATION</scope>
</reference>
<evidence type="ECO:0000256" key="1">
    <source>
        <dbReference type="ARBA" id="ARBA00022679"/>
    </source>
</evidence>
<dbReference type="Gene3D" id="1.10.510.10">
    <property type="entry name" value="Transferase(Phosphotransferase) domain 1"/>
    <property type="match status" value="1"/>
</dbReference>
<dbReference type="PROSITE" id="PS50011">
    <property type="entry name" value="PROTEIN_KINASE_DOM"/>
    <property type="match status" value="1"/>
</dbReference>
<dbReference type="InterPro" id="IPR000719">
    <property type="entry name" value="Prot_kinase_dom"/>
</dbReference>
<dbReference type="GO" id="GO:0004674">
    <property type="term" value="F:protein serine/threonine kinase activity"/>
    <property type="evidence" value="ECO:0007669"/>
    <property type="project" value="UniProtKB-KW"/>
</dbReference>
<feature type="domain" description="Protein kinase" evidence="8">
    <location>
        <begin position="9"/>
        <end position="229"/>
    </location>
</feature>
<evidence type="ECO:0000259" key="8">
    <source>
        <dbReference type="PROSITE" id="PS50011"/>
    </source>
</evidence>
<protein>
    <submittedName>
        <fullName evidence="11">Protein kinase domain-containing protein</fullName>
    </submittedName>
</protein>
<dbReference type="PANTHER" id="PTHR24348:SF22">
    <property type="entry name" value="NON-SPECIFIC SERINE_THREONINE PROTEIN KINASE"/>
    <property type="match status" value="1"/>
</dbReference>
<dbReference type="Proteomes" id="UP000279833">
    <property type="component" value="Unassembled WGS sequence"/>
</dbReference>
<keyword evidence="4 5" id="KW-0067">ATP-binding</keyword>
<dbReference type="InterPro" id="IPR008271">
    <property type="entry name" value="Ser/Thr_kinase_AS"/>
</dbReference>
<evidence type="ECO:0000256" key="5">
    <source>
        <dbReference type="PROSITE-ProRule" id="PRU10141"/>
    </source>
</evidence>
<reference evidence="9 10" key="2">
    <citation type="submission" date="2018-11" db="EMBL/GenBank/DDBJ databases">
        <authorList>
            <consortium name="Pathogen Informatics"/>
        </authorList>
    </citation>
    <scope>NUCLEOTIDE SEQUENCE [LARGE SCALE GENOMIC DNA]</scope>
    <source>
        <strain evidence="9">Dakar</strain>
        <strain evidence="10">Dakar, Senegal</strain>
    </source>
</reference>
<dbReference type="GO" id="GO:0005524">
    <property type="term" value="F:ATP binding"/>
    <property type="evidence" value="ECO:0007669"/>
    <property type="project" value="UniProtKB-UniRule"/>
</dbReference>
<dbReference type="GO" id="GO:0010508">
    <property type="term" value="P:positive regulation of autophagy"/>
    <property type="evidence" value="ECO:0007669"/>
    <property type="project" value="TreeGrafter"/>
</dbReference>
<keyword evidence="3" id="KW-0418">Kinase</keyword>
<name>A0A183JY40_9TREM</name>
<evidence type="ECO:0000313" key="10">
    <source>
        <dbReference type="Proteomes" id="UP000279833"/>
    </source>
</evidence>
<dbReference type="PROSITE" id="PS00107">
    <property type="entry name" value="PROTEIN_KINASE_ATP"/>
    <property type="match status" value="1"/>
</dbReference>
<dbReference type="Gene3D" id="3.30.200.20">
    <property type="entry name" value="Phosphorylase Kinase, domain 1"/>
    <property type="match status" value="1"/>
</dbReference>
<evidence type="ECO:0000256" key="6">
    <source>
        <dbReference type="RuleBase" id="RU000304"/>
    </source>
</evidence>
<dbReference type="GO" id="GO:0034045">
    <property type="term" value="C:phagophore assembly site membrane"/>
    <property type="evidence" value="ECO:0007669"/>
    <property type="project" value="TreeGrafter"/>
</dbReference>
<dbReference type="PANTHER" id="PTHR24348">
    <property type="entry name" value="SERINE/THREONINE-PROTEIN KINASE UNC-51-RELATED"/>
    <property type="match status" value="1"/>
</dbReference>
<proteinExistence type="inferred from homology"/>
<dbReference type="InterPro" id="IPR045269">
    <property type="entry name" value="Atg1-like"/>
</dbReference>
<evidence type="ECO:0000313" key="11">
    <source>
        <dbReference type="WBParaSite" id="SCUD_0000764101-mRNA-1"/>
    </source>
</evidence>
<dbReference type="GO" id="GO:0000045">
    <property type="term" value="P:autophagosome assembly"/>
    <property type="evidence" value="ECO:0007669"/>
    <property type="project" value="TreeGrafter"/>
</dbReference>
<keyword evidence="10" id="KW-1185">Reference proteome</keyword>
<evidence type="ECO:0000256" key="3">
    <source>
        <dbReference type="ARBA" id="ARBA00022777"/>
    </source>
</evidence>
<dbReference type="WBParaSite" id="SCUD_0000764101-mRNA-1">
    <property type="protein sequence ID" value="SCUD_0000764101-mRNA-1"/>
    <property type="gene ID" value="SCUD_0000764101"/>
</dbReference>
<dbReference type="EMBL" id="UZAK01032418">
    <property type="protein sequence ID" value="VDP27181.1"/>
    <property type="molecule type" value="Genomic_DNA"/>
</dbReference>
<dbReference type="SUPFAM" id="SSF56112">
    <property type="entry name" value="Protein kinase-like (PK-like)"/>
    <property type="match status" value="1"/>
</dbReference>
<keyword evidence="1" id="KW-0808">Transferase</keyword>
<dbReference type="GO" id="GO:0042594">
    <property type="term" value="P:response to starvation"/>
    <property type="evidence" value="ECO:0007669"/>
    <property type="project" value="TreeGrafter"/>
</dbReference>
<comment type="similarity">
    <text evidence="6">Belongs to the protein kinase superfamily.</text>
</comment>
<dbReference type="GO" id="GO:0005776">
    <property type="term" value="C:autophagosome"/>
    <property type="evidence" value="ECO:0007669"/>
    <property type="project" value="TreeGrafter"/>
</dbReference>
<gene>
    <name evidence="9" type="ORF">SCUD_LOCUS7641</name>
</gene>
<dbReference type="GO" id="GO:0061709">
    <property type="term" value="P:reticulophagy"/>
    <property type="evidence" value="ECO:0007669"/>
    <property type="project" value="TreeGrafter"/>
</dbReference>
<evidence type="ECO:0000256" key="4">
    <source>
        <dbReference type="ARBA" id="ARBA00022840"/>
    </source>
</evidence>
<dbReference type="InterPro" id="IPR017441">
    <property type="entry name" value="Protein_kinase_ATP_BS"/>
</dbReference>
<dbReference type="SMART" id="SM00220">
    <property type="entry name" value="S_TKc"/>
    <property type="match status" value="1"/>
</dbReference>
<feature type="region of interest" description="Disordered" evidence="7">
    <location>
        <begin position="171"/>
        <end position="229"/>
    </location>
</feature>
<accession>A0A183JY40</accession>
<dbReference type="PROSITE" id="PS00108">
    <property type="entry name" value="PROTEIN_KINASE_ST"/>
    <property type="match status" value="1"/>
</dbReference>
<dbReference type="GO" id="GO:0005829">
    <property type="term" value="C:cytosol"/>
    <property type="evidence" value="ECO:0007669"/>
    <property type="project" value="TreeGrafter"/>
</dbReference>
<keyword evidence="2 5" id="KW-0547">Nucleotide-binding</keyword>
<evidence type="ECO:0000313" key="9">
    <source>
        <dbReference type="EMBL" id="VDP27181.1"/>
    </source>
</evidence>
<evidence type="ECO:0000256" key="2">
    <source>
        <dbReference type="ARBA" id="ARBA00022741"/>
    </source>
</evidence>
<feature type="binding site" evidence="5">
    <location>
        <position position="39"/>
    </location>
    <ligand>
        <name>ATP</name>
        <dbReference type="ChEBI" id="CHEBI:30616"/>
    </ligand>
</feature>
<sequence>MISLGAYEYNPADVLGNGAFAIVYKGRVKNNPEEPVAIKIMLKDQNVLKSKTLLSKEICVLKDLNHDNIVRLYDHSISSSGVYLVMEYCNGGDLSEYLQAKRTLPEDTIRHFLIQIGSAMDAMNRKGFMHRDLKPGNILLSHCRDCGHHVTSIPGYLLSFKLAGSGPESSATRSSIAPALPSRNRPTVRGSGITVLGQGTGEGPYYLAPQDGNRGRDKTPQGKVRSFYS</sequence>
<dbReference type="InterPro" id="IPR011009">
    <property type="entry name" value="Kinase-like_dom_sf"/>
</dbReference>
<dbReference type="GO" id="GO:0000422">
    <property type="term" value="P:autophagy of mitochondrion"/>
    <property type="evidence" value="ECO:0007669"/>
    <property type="project" value="TreeGrafter"/>
</dbReference>
<evidence type="ECO:0000256" key="7">
    <source>
        <dbReference type="SAM" id="MobiDB-lite"/>
    </source>
</evidence>
<keyword evidence="6" id="KW-0723">Serine/threonine-protein kinase</keyword>
<dbReference type="GO" id="GO:0048675">
    <property type="term" value="P:axon extension"/>
    <property type="evidence" value="ECO:0007669"/>
    <property type="project" value="TreeGrafter"/>
</dbReference>
<organism evidence="11">
    <name type="scientific">Schistosoma curassoni</name>
    <dbReference type="NCBI Taxonomy" id="6186"/>
    <lineage>
        <taxon>Eukaryota</taxon>
        <taxon>Metazoa</taxon>
        <taxon>Spiralia</taxon>
        <taxon>Lophotrochozoa</taxon>
        <taxon>Platyhelminthes</taxon>
        <taxon>Trematoda</taxon>
        <taxon>Digenea</taxon>
        <taxon>Strigeidida</taxon>
        <taxon>Schistosomatoidea</taxon>
        <taxon>Schistosomatidae</taxon>
        <taxon>Schistosoma</taxon>
    </lineage>
</organism>
<dbReference type="Pfam" id="PF00069">
    <property type="entry name" value="Pkinase"/>
    <property type="match status" value="1"/>
</dbReference>
<dbReference type="AlphaFoldDB" id="A0A183JY40"/>
<dbReference type="STRING" id="6186.A0A183JY40"/>